<dbReference type="EMBL" id="AOKY01000029">
    <property type="protein sequence ID" value="KDB27887.1"/>
    <property type="molecule type" value="Genomic_DNA"/>
</dbReference>
<dbReference type="STRING" id="1215338.A0A059JK72"/>
<dbReference type="Proteomes" id="UP000024533">
    <property type="component" value="Unassembled WGS sequence"/>
</dbReference>
<dbReference type="AlphaFoldDB" id="A0A059JK72"/>
<dbReference type="OrthoDB" id="4172146at2759"/>
<dbReference type="HOGENOM" id="CLU_083105_0_0_1"/>
<reference evidence="2 3" key="1">
    <citation type="submission" date="2014-02" db="EMBL/GenBank/DDBJ databases">
        <title>The Genome Sequence of Trichophyton interdigitale MR816.</title>
        <authorList>
            <consortium name="The Broad Institute Genomics Platform"/>
            <person name="Cuomo C.A."/>
            <person name="White T.C."/>
            <person name="Graser Y."/>
            <person name="Martinez-Rossi N."/>
            <person name="Heitman J."/>
            <person name="Young S.K."/>
            <person name="Zeng Q."/>
            <person name="Gargeya S."/>
            <person name="Abouelleil A."/>
            <person name="Alvarado L."/>
            <person name="Chapman S.B."/>
            <person name="Gainer-Dewar J."/>
            <person name="Goldberg J."/>
            <person name="Griggs A."/>
            <person name="Gujja S."/>
            <person name="Hansen M."/>
            <person name="Howarth C."/>
            <person name="Imamovic A."/>
            <person name="Larimer J."/>
            <person name="Martinez D."/>
            <person name="Murphy C."/>
            <person name="Pearson M.D."/>
            <person name="Persinoti G."/>
            <person name="Poon T."/>
            <person name="Priest M."/>
            <person name="Roberts A.D."/>
            <person name="Saif S."/>
            <person name="Shea T.D."/>
            <person name="Sykes S.N."/>
            <person name="Wortman J."/>
            <person name="Nusbaum C."/>
            <person name="Birren B."/>
        </authorList>
    </citation>
    <scope>NUCLEOTIDE SEQUENCE [LARGE SCALE GENOMIC DNA]</scope>
    <source>
        <strain evidence="2 3">MR816</strain>
    </source>
</reference>
<gene>
    <name evidence="2" type="ORF">H109_00340</name>
</gene>
<protein>
    <submittedName>
        <fullName evidence="2">Uncharacterized protein</fullName>
    </submittedName>
</protein>
<evidence type="ECO:0000313" key="3">
    <source>
        <dbReference type="Proteomes" id="UP000024533"/>
    </source>
</evidence>
<evidence type="ECO:0000256" key="1">
    <source>
        <dbReference type="SAM" id="Phobius"/>
    </source>
</evidence>
<comment type="caution">
    <text evidence="2">The sequence shown here is derived from an EMBL/GenBank/DDBJ whole genome shotgun (WGS) entry which is preliminary data.</text>
</comment>
<accession>A0A059JK72</accession>
<evidence type="ECO:0000313" key="2">
    <source>
        <dbReference type="EMBL" id="KDB27887.1"/>
    </source>
</evidence>
<name>A0A059JK72_TRIIM</name>
<sequence length="259" mass="30572">MMIQDLLRFISDHTLLFAGCCMVLIIKALFGIGPNFEMLFDRMQMFWDWVSTIPWKINKAFQPSDERAREATWALEICNLARKSDIWMQRRLFLRETIIEYAIQGKLEKVDDLDKSGPKDWQDKLLSQTYIDWALSNKWYEVYKREPNGPLRRISDIVVSRIHKTLRNNPTKHLLRQDLRRACKMRDGCCARACQCCMKPRGLYPDKRIYYAHCTLYCGCCIRSRGFVKHEELGKDVENLADFSISHFSIEDPKGFRVL</sequence>
<feature type="transmembrane region" description="Helical" evidence="1">
    <location>
        <begin position="15"/>
        <end position="36"/>
    </location>
</feature>
<keyword evidence="1" id="KW-0472">Membrane</keyword>
<dbReference type="OMA" id="RIYYAHC"/>
<organism evidence="2 3">
    <name type="scientific">Trichophyton interdigitale (strain MR816)</name>
    <dbReference type="NCBI Taxonomy" id="1215338"/>
    <lineage>
        <taxon>Eukaryota</taxon>
        <taxon>Fungi</taxon>
        <taxon>Dikarya</taxon>
        <taxon>Ascomycota</taxon>
        <taxon>Pezizomycotina</taxon>
        <taxon>Eurotiomycetes</taxon>
        <taxon>Eurotiomycetidae</taxon>
        <taxon>Onygenales</taxon>
        <taxon>Arthrodermataceae</taxon>
        <taxon>Trichophyton</taxon>
    </lineage>
</organism>
<keyword evidence="3" id="KW-1185">Reference proteome</keyword>
<keyword evidence="1" id="KW-0812">Transmembrane</keyword>
<keyword evidence="1" id="KW-1133">Transmembrane helix</keyword>
<proteinExistence type="predicted"/>